<keyword evidence="3" id="KW-1185">Reference proteome</keyword>
<reference evidence="2" key="2">
    <citation type="submission" date="2025-09" db="UniProtKB">
        <authorList>
            <consortium name="Ensembl"/>
        </authorList>
    </citation>
    <scope>IDENTIFICATION</scope>
</reference>
<dbReference type="OMA" id="EAHIMLW"/>
<sequence>VKHRGTEAHIMLWGCFSFEGTGRLYKIEGQRTELVCFLMLTLDQMGTRINDLERNVTELMTQAGMEALIKQQHGAFIKALLITS</sequence>
<name>A0A3Q2X099_HAPBU</name>
<evidence type="ECO:0000256" key="1">
    <source>
        <dbReference type="ARBA" id="ARBA00006349"/>
    </source>
</evidence>
<protein>
    <submittedName>
        <fullName evidence="2">Uncharacterized protein</fullName>
    </submittedName>
</protein>
<comment type="similarity">
    <text evidence="1">Belongs to the HSBP1 family.</text>
</comment>
<proteinExistence type="inferred from homology"/>
<evidence type="ECO:0000313" key="3">
    <source>
        <dbReference type="Proteomes" id="UP000264840"/>
    </source>
</evidence>
<organism evidence="2 3">
    <name type="scientific">Haplochromis burtoni</name>
    <name type="common">Burton's mouthbrooder</name>
    <name type="synonym">Chromis burtoni</name>
    <dbReference type="NCBI Taxonomy" id="8153"/>
    <lineage>
        <taxon>Eukaryota</taxon>
        <taxon>Metazoa</taxon>
        <taxon>Chordata</taxon>
        <taxon>Craniata</taxon>
        <taxon>Vertebrata</taxon>
        <taxon>Euteleostomi</taxon>
        <taxon>Actinopterygii</taxon>
        <taxon>Neopterygii</taxon>
        <taxon>Teleostei</taxon>
        <taxon>Neoteleostei</taxon>
        <taxon>Acanthomorphata</taxon>
        <taxon>Ovalentaria</taxon>
        <taxon>Cichlomorphae</taxon>
        <taxon>Cichliformes</taxon>
        <taxon>Cichlidae</taxon>
        <taxon>African cichlids</taxon>
        <taxon>Pseudocrenilabrinae</taxon>
        <taxon>Haplochromini</taxon>
        <taxon>Haplochromis</taxon>
    </lineage>
</organism>
<dbReference type="GO" id="GO:0003714">
    <property type="term" value="F:transcription corepressor activity"/>
    <property type="evidence" value="ECO:0007669"/>
    <property type="project" value="InterPro"/>
</dbReference>
<dbReference type="InterPro" id="IPR009643">
    <property type="entry name" value="HS1-bd"/>
</dbReference>
<accession>A0A3Q2X099</accession>
<dbReference type="Pfam" id="PF06825">
    <property type="entry name" value="HSBP1"/>
    <property type="match status" value="1"/>
</dbReference>
<dbReference type="AlphaFoldDB" id="A0A3Q2X099"/>
<dbReference type="Ensembl" id="ENSHBUT00000034358.1">
    <property type="protein sequence ID" value="ENSHBUP00000032367.1"/>
    <property type="gene ID" value="ENSHBUG00000018608.1"/>
</dbReference>
<evidence type="ECO:0000313" key="2">
    <source>
        <dbReference type="Ensembl" id="ENSHBUP00000032367.1"/>
    </source>
</evidence>
<dbReference type="STRING" id="8153.ENSHBUP00000032367"/>
<reference evidence="2" key="1">
    <citation type="submission" date="2025-08" db="UniProtKB">
        <authorList>
            <consortium name="Ensembl"/>
        </authorList>
    </citation>
    <scope>IDENTIFICATION</scope>
</reference>
<dbReference type="Proteomes" id="UP000264840">
    <property type="component" value="Unplaced"/>
</dbReference>
<dbReference type="GeneTree" id="ENSGT00980000199554"/>